<evidence type="ECO:0000256" key="4">
    <source>
        <dbReference type="ARBA" id="ARBA00022553"/>
    </source>
</evidence>
<feature type="transmembrane region" description="Helical" evidence="11">
    <location>
        <begin position="12"/>
        <end position="33"/>
    </location>
</feature>
<dbReference type="PRINTS" id="PR00344">
    <property type="entry name" value="BCTRLSENSOR"/>
</dbReference>
<keyword evidence="6 11" id="KW-0812">Transmembrane</keyword>
<dbReference type="InterPro" id="IPR003660">
    <property type="entry name" value="HAMP_dom"/>
</dbReference>
<comment type="subcellular location">
    <subcellularLocation>
        <location evidence="2">Membrane</location>
    </subcellularLocation>
</comment>
<dbReference type="InterPro" id="IPR013727">
    <property type="entry name" value="2CSK_N"/>
</dbReference>
<keyword evidence="4" id="KW-0597">Phosphoprotein</keyword>
<dbReference type="SUPFAM" id="SSF47384">
    <property type="entry name" value="Homodimeric domain of signal transducing histidine kinase"/>
    <property type="match status" value="1"/>
</dbReference>
<feature type="domain" description="Histidine kinase" evidence="12">
    <location>
        <begin position="248"/>
        <end position="462"/>
    </location>
</feature>
<dbReference type="CDD" id="cd00075">
    <property type="entry name" value="HATPase"/>
    <property type="match status" value="1"/>
</dbReference>
<gene>
    <name evidence="14" type="ORF">SR908_11045</name>
</gene>
<evidence type="ECO:0000256" key="5">
    <source>
        <dbReference type="ARBA" id="ARBA00022679"/>
    </source>
</evidence>
<dbReference type="Gene3D" id="3.30.565.10">
    <property type="entry name" value="Histidine kinase-like ATPase, C-terminal domain"/>
    <property type="match status" value="1"/>
</dbReference>
<dbReference type="EC" id="2.7.13.3" evidence="3"/>
<evidence type="ECO:0000256" key="9">
    <source>
        <dbReference type="ARBA" id="ARBA00023012"/>
    </source>
</evidence>
<sequence length="467" mass="51919">MIEVDGTLKSRLAFWLLATVSVLGVLLLVEAYFSSQRAAERAYDSQLEAAALTIAEAIQWEKGQPVVEIPSAALQILATRHQERVFYAVLDADGHTVSGNLDLDISRDWRRRVSSQPTWLNDSYHGTQWRLYGRELDSAGWETQDPVQIWVGHTMSGRDALAEVLFVQAVTRFVVMVLLAGTLMLLAMRVALAPMRRLRHQLRQRDADDMRPLETRVPEEMREMAETLDSLFKRQREGREALLRFTADASHQLKTPLAGLQATSELALKSNSPDAWRQALTEVHGSAGRTSRLANQLLSLARLRHAVEASATSRIDAVALLHETAFDWAQRDASQAHDIGLAPLPASPQYIQGEAWALRELLGNLIDNALRYTPAGSVITLGAVNHAQTLELYIEDDGPGVSPEMLAHLHHPFERGGRQDTEGSGLGLAIVDSIVRRHEARMQVESVENGGLRVRLLFPCLTRHEEG</sequence>
<dbReference type="Pfam" id="PF02518">
    <property type="entry name" value="HATPase_c"/>
    <property type="match status" value="1"/>
</dbReference>
<keyword evidence="8 11" id="KW-1133">Transmembrane helix</keyword>
<proteinExistence type="predicted"/>
<name>A0ABZ0Y9D3_9GAMM</name>
<dbReference type="Pfam" id="PF00512">
    <property type="entry name" value="HisKA"/>
    <property type="match status" value="1"/>
</dbReference>
<dbReference type="SUPFAM" id="SSF55874">
    <property type="entry name" value="ATPase domain of HSP90 chaperone/DNA topoisomerase II/histidine kinase"/>
    <property type="match status" value="1"/>
</dbReference>
<dbReference type="PANTHER" id="PTHR45436:SF1">
    <property type="entry name" value="SENSOR PROTEIN QSEC"/>
    <property type="match status" value="1"/>
</dbReference>
<dbReference type="GO" id="GO:0004673">
    <property type="term" value="F:protein histidine kinase activity"/>
    <property type="evidence" value="ECO:0007669"/>
    <property type="project" value="UniProtKB-EC"/>
</dbReference>
<organism evidence="14 15">
    <name type="scientific">Chromohalobacter canadensis</name>
    <dbReference type="NCBI Taxonomy" id="141389"/>
    <lineage>
        <taxon>Bacteria</taxon>
        <taxon>Pseudomonadati</taxon>
        <taxon>Pseudomonadota</taxon>
        <taxon>Gammaproteobacteria</taxon>
        <taxon>Oceanospirillales</taxon>
        <taxon>Halomonadaceae</taxon>
        <taxon>Chromohalobacter</taxon>
    </lineage>
</organism>
<reference evidence="14 15" key="1">
    <citation type="submission" date="2023-11" db="EMBL/GenBank/DDBJ databases">
        <title>MicrobeMod: A computational toolkit for identifying prokaryotic methylation and restriction-modification with nanopore sequencing.</title>
        <authorList>
            <person name="Crits-Christoph A."/>
            <person name="Kang S.C."/>
            <person name="Lee H."/>
            <person name="Ostrov N."/>
        </authorList>
    </citation>
    <scope>NUCLEOTIDE SEQUENCE [LARGE SCALE GENOMIC DNA]</scope>
    <source>
        <strain evidence="14 15">ATCC 43984</strain>
    </source>
</reference>
<evidence type="ECO:0000256" key="7">
    <source>
        <dbReference type="ARBA" id="ARBA00022777"/>
    </source>
</evidence>
<evidence type="ECO:0000259" key="13">
    <source>
        <dbReference type="PROSITE" id="PS50885"/>
    </source>
</evidence>
<feature type="transmembrane region" description="Helical" evidence="11">
    <location>
        <begin position="173"/>
        <end position="195"/>
    </location>
</feature>
<dbReference type="PROSITE" id="PS50885">
    <property type="entry name" value="HAMP"/>
    <property type="match status" value="1"/>
</dbReference>
<dbReference type="RefSeq" id="WP_246922258.1">
    <property type="nucleotide sequence ID" value="NZ_CP140151.1"/>
</dbReference>
<dbReference type="CDD" id="cd00082">
    <property type="entry name" value="HisKA"/>
    <property type="match status" value="1"/>
</dbReference>
<dbReference type="SMART" id="SM00388">
    <property type="entry name" value="HisKA"/>
    <property type="match status" value="1"/>
</dbReference>
<evidence type="ECO:0000256" key="6">
    <source>
        <dbReference type="ARBA" id="ARBA00022692"/>
    </source>
</evidence>
<evidence type="ECO:0000256" key="2">
    <source>
        <dbReference type="ARBA" id="ARBA00004370"/>
    </source>
</evidence>
<accession>A0ABZ0Y9D3</accession>
<dbReference type="InterPro" id="IPR050428">
    <property type="entry name" value="TCS_sensor_his_kinase"/>
</dbReference>
<evidence type="ECO:0000256" key="3">
    <source>
        <dbReference type="ARBA" id="ARBA00012438"/>
    </source>
</evidence>
<dbReference type="PROSITE" id="PS50109">
    <property type="entry name" value="HIS_KIN"/>
    <property type="match status" value="1"/>
</dbReference>
<comment type="catalytic activity">
    <reaction evidence="1">
        <text>ATP + protein L-histidine = ADP + protein N-phospho-L-histidine.</text>
        <dbReference type="EC" id="2.7.13.3"/>
    </reaction>
</comment>
<evidence type="ECO:0000256" key="8">
    <source>
        <dbReference type="ARBA" id="ARBA00022989"/>
    </source>
</evidence>
<dbReference type="InterPro" id="IPR036097">
    <property type="entry name" value="HisK_dim/P_sf"/>
</dbReference>
<evidence type="ECO:0000313" key="14">
    <source>
        <dbReference type="EMBL" id="WQH08021.1"/>
    </source>
</evidence>
<evidence type="ECO:0000313" key="15">
    <source>
        <dbReference type="Proteomes" id="UP001321908"/>
    </source>
</evidence>
<feature type="domain" description="HAMP" evidence="13">
    <location>
        <begin position="189"/>
        <end position="240"/>
    </location>
</feature>
<evidence type="ECO:0000256" key="11">
    <source>
        <dbReference type="SAM" id="Phobius"/>
    </source>
</evidence>
<dbReference type="Pfam" id="PF08521">
    <property type="entry name" value="2CSK_N"/>
    <property type="match status" value="1"/>
</dbReference>
<evidence type="ECO:0000256" key="1">
    <source>
        <dbReference type="ARBA" id="ARBA00000085"/>
    </source>
</evidence>
<dbReference type="PANTHER" id="PTHR45436">
    <property type="entry name" value="SENSOR HISTIDINE KINASE YKOH"/>
    <property type="match status" value="1"/>
</dbReference>
<dbReference type="InterPro" id="IPR036890">
    <property type="entry name" value="HATPase_C_sf"/>
</dbReference>
<keyword evidence="7 14" id="KW-0418">Kinase</keyword>
<dbReference type="InterPro" id="IPR003661">
    <property type="entry name" value="HisK_dim/P_dom"/>
</dbReference>
<dbReference type="EMBL" id="CP140151">
    <property type="protein sequence ID" value="WQH08021.1"/>
    <property type="molecule type" value="Genomic_DNA"/>
</dbReference>
<keyword evidence="9" id="KW-0902">Two-component regulatory system</keyword>
<keyword evidence="5 14" id="KW-0808">Transferase</keyword>
<dbReference type="InterPro" id="IPR005467">
    <property type="entry name" value="His_kinase_dom"/>
</dbReference>
<dbReference type="Gene3D" id="1.10.287.130">
    <property type="match status" value="1"/>
</dbReference>
<evidence type="ECO:0000256" key="10">
    <source>
        <dbReference type="ARBA" id="ARBA00023136"/>
    </source>
</evidence>
<dbReference type="Proteomes" id="UP001321908">
    <property type="component" value="Chromosome"/>
</dbReference>
<keyword evidence="10 11" id="KW-0472">Membrane</keyword>
<dbReference type="InterPro" id="IPR003594">
    <property type="entry name" value="HATPase_dom"/>
</dbReference>
<dbReference type="InterPro" id="IPR004358">
    <property type="entry name" value="Sig_transdc_His_kin-like_C"/>
</dbReference>
<dbReference type="SMART" id="SM00387">
    <property type="entry name" value="HATPase_c"/>
    <property type="match status" value="1"/>
</dbReference>
<evidence type="ECO:0000259" key="12">
    <source>
        <dbReference type="PROSITE" id="PS50109"/>
    </source>
</evidence>
<protein>
    <recommendedName>
        <fullName evidence="3">histidine kinase</fullName>
        <ecNumber evidence="3">2.7.13.3</ecNumber>
    </recommendedName>
</protein>
<keyword evidence="15" id="KW-1185">Reference proteome</keyword>